<evidence type="ECO:0000313" key="1">
    <source>
        <dbReference type="EMBL" id="KAI4367494.1"/>
    </source>
</evidence>
<sequence length="140" mass="14203">MTTPQRFAFALFIAVLMSCTPMSSAARPVPSETETTHLESLAVPLSSASPTAQPSPATRWLPIWVKVVPNLPLIRATAPATASSSSSEAHMASSSAKPMFMGFPGTGSGSGFGLPLVGSGSGSFFGFPGAGIAEPIVPPV</sequence>
<organism evidence="1 2">
    <name type="scientific">Melastoma candidum</name>
    <dbReference type="NCBI Taxonomy" id="119954"/>
    <lineage>
        <taxon>Eukaryota</taxon>
        <taxon>Viridiplantae</taxon>
        <taxon>Streptophyta</taxon>
        <taxon>Embryophyta</taxon>
        <taxon>Tracheophyta</taxon>
        <taxon>Spermatophyta</taxon>
        <taxon>Magnoliopsida</taxon>
        <taxon>eudicotyledons</taxon>
        <taxon>Gunneridae</taxon>
        <taxon>Pentapetalae</taxon>
        <taxon>rosids</taxon>
        <taxon>malvids</taxon>
        <taxon>Myrtales</taxon>
        <taxon>Melastomataceae</taxon>
        <taxon>Melastomatoideae</taxon>
        <taxon>Melastomateae</taxon>
        <taxon>Melastoma</taxon>
    </lineage>
</organism>
<protein>
    <submittedName>
        <fullName evidence="1">Uncharacterized protein</fullName>
    </submittedName>
</protein>
<dbReference type="EMBL" id="CM042885">
    <property type="protein sequence ID" value="KAI4367494.1"/>
    <property type="molecule type" value="Genomic_DNA"/>
</dbReference>
<accession>A0ACB9QN12</accession>
<gene>
    <name evidence="1" type="ORF">MLD38_023227</name>
</gene>
<comment type="caution">
    <text evidence="1">The sequence shown here is derived from an EMBL/GenBank/DDBJ whole genome shotgun (WGS) entry which is preliminary data.</text>
</comment>
<dbReference type="Proteomes" id="UP001057402">
    <property type="component" value="Chromosome 6"/>
</dbReference>
<proteinExistence type="predicted"/>
<reference evidence="2" key="1">
    <citation type="journal article" date="2023" name="Front. Plant Sci.">
        <title>Chromosomal-level genome assembly of Melastoma candidum provides insights into trichome evolution.</title>
        <authorList>
            <person name="Zhong Y."/>
            <person name="Wu W."/>
            <person name="Sun C."/>
            <person name="Zou P."/>
            <person name="Liu Y."/>
            <person name="Dai S."/>
            <person name="Zhou R."/>
        </authorList>
    </citation>
    <scope>NUCLEOTIDE SEQUENCE [LARGE SCALE GENOMIC DNA]</scope>
</reference>
<evidence type="ECO:0000313" key="2">
    <source>
        <dbReference type="Proteomes" id="UP001057402"/>
    </source>
</evidence>
<name>A0ACB9QN12_9MYRT</name>
<keyword evidence="2" id="KW-1185">Reference proteome</keyword>